<evidence type="ECO:0000256" key="3">
    <source>
        <dbReference type="ARBA" id="ARBA00022670"/>
    </source>
</evidence>
<evidence type="ECO:0000256" key="4">
    <source>
        <dbReference type="ARBA" id="ARBA00022723"/>
    </source>
</evidence>
<sequence length="992" mass="108771">MSDITSEQAGAKAATSDAPSRAQAAVRAPSKAATATAVMTEAPSAPKAAAAVASETTQRSDDRPPPCKKRPSTSPQMSRASRSSRSKKKQRKRKPDDDLQSQRQREARRLDVDYDHGHSGGIVSLSTAGPAPDGVAISDGDAVVPAVPFAHPMAPTSDAVLLAGTVLPADAVLPAGASPPVSVKGTTASPTETRASPTDAVLLAGGGAPTIVRLVGTAAPTGTIPPANAVSPGGPAASVGSDVTPASAQYPANVAALVNSARALLSPPNSRPLEADSRRSSVASVAAALVFKPKTRRRWRMNESSGGVGSSAPEPSTRSLNSPAILIVFCSAVLILVFFFVFVGTSKTGDKKPVCDTSDCRLHRYVLESALDQSIDPCDNFSAYVCAKWKPKHRSARSVLSDMVYEWLNNLPERLRRGATQLPTTTKAVNMVDVCMNQVDSTADVVLRFLKDRGLEWQNDSSAGSLSPAEVLLDLAFNWKTPLWFRIQMLPKSQEYPHQRRLLFTPNDLISQWAPFFNDINEQLYVRYWTLFHRQLSSDNATPSTNAAINESFHVQRFVFDVLLRAATNRNKKPTVLPLKALADYPELSSAGFVTDVINRELDLGQESSDDEALLLISDQVYLDALREIVRRLSIAELKRHLAWLFVQTHGVVADPGRLLFALFGEKSRARQERPLFCAAQVESSYKLLVAAADSVTRFTVKERHVISDRLADIYIFPRPKIRQAAIKKTRRSLWLDDRTKATAVDKFSKVKIALWPRDEFLTEDALETAFQSFLLNSTASLAQLWEETRLIWRALRDTSEGDENDRMPYGYTQPYARYWYLLNTVRLSLGLLAQPAYYRQGTRAMLFGGLGFVFARELVRAVDGSGVGLDATGKPVAGSWMSDSTARVNFEKRLRCEEDLFPDVPAVEVAFAAFLDGFSTDSQVLRLTRRFSEPQVFFLTLCHLTCACSRHDNLYGADCNRVVRNFQPFADAFRCAPGSKMNPTDKCRFFS</sequence>
<dbReference type="InterPro" id="IPR000718">
    <property type="entry name" value="Peptidase_M13"/>
</dbReference>
<comment type="caution">
    <text evidence="12">The sequence shown here is derived from an EMBL/GenBank/DDBJ whole genome shotgun (WGS) entry which is preliminary data.</text>
</comment>
<dbReference type="Pfam" id="PF01431">
    <property type="entry name" value="Peptidase_M13"/>
    <property type="match status" value="1"/>
</dbReference>
<dbReference type="SUPFAM" id="SSF55486">
    <property type="entry name" value="Metalloproteases ('zincins'), catalytic domain"/>
    <property type="match status" value="1"/>
</dbReference>
<keyword evidence="3" id="KW-0645">Protease</keyword>
<dbReference type="EMBL" id="JABSTV010001248">
    <property type="protein sequence ID" value="KAH7967654.1"/>
    <property type="molecule type" value="Genomic_DNA"/>
</dbReference>
<keyword evidence="13" id="KW-1185">Reference proteome</keyword>
<dbReference type="PROSITE" id="PS51885">
    <property type="entry name" value="NEPRILYSIN"/>
    <property type="match status" value="1"/>
</dbReference>
<dbReference type="InterPro" id="IPR008753">
    <property type="entry name" value="Peptidase_M13_N"/>
</dbReference>
<dbReference type="VEuPathDB" id="VectorBase:RSAN_048379"/>
<comment type="similarity">
    <text evidence="2">Belongs to the peptidase M13 family.</text>
</comment>
<dbReference type="AlphaFoldDB" id="A0A9D4Q448"/>
<dbReference type="GO" id="GO:0005886">
    <property type="term" value="C:plasma membrane"/>
    <property type="evidence" value="ECO:0007669"/>
    <property type="project" value="TreeGrafter"/>
</dbReference>
<evidence type="ECO:0000256" key="8">
    <source>
        <dbReference type="SAM" id="MobiDB-lite"/>
    </source>
</evidence>
<dbReference type="PANTHER" id="PTHR11733:SF241">
    <property type="entry name" value="GH26575P-RELATED"/>
    <property type="match status" value="1"/>
</dbReference>
<dbReference type="InterPro" id="IPR024079">
    <property type="entry name" value="MetalloPept_cat_dom_sf"/>
</dbReference>
<evidence type="ECO:0000256" key="6">
    <source>
        <dbReference type="ARBA" id="ARBA00022833"/>
    </source>
</evidence>
<keyword evidence="9" id="KW-1133">Transmembrane helix</keyword>
<evidence type="ECO:0000259" key="10">
    <source>
        <dbReference type="Pfam" id="PF01431"/>
    </source>
</evidence>
<protein>
    <submittedName>
        <fullName evidence="12">Uncharacterized protein</fullName>
    </submittedName>
</protein>
<feature type="compositionally biased region" description="Basic and acidic residues" evidence="8">
    <location>
        <begin position="103"/>
        <end position="116"/>
    </location>
</feature>
<evidence type="ECO:0000256" key="5">
    <source>
        <dbReference type="ARBA" id="ARBA00022801"/>
    </source>
</evidence>
<comment type="cofactor">
    <cofactor evidence="1">
        <name>Zn(2+)</name>
        <dbReference type="ChEBI" id="CHEBI:29105"/>
    </cofactor>
</comment>
<dbReference type="Gene3D" id="1.10.1380.10">
    <property type="entry name" value="Neutral endopeptidase , domain2"/>
    <property type="match status" value="1"/>
</dbReference>
<accession>A0A9D4Q448</accession>
<keyword evidence="4" id="KW-0479">Metal-binding</keyword>
<keyword evidence="7" id="KW-0482">Metalloprotease</keyword>
<organism evidence="12 13">
    <name type="scientific">Rhipicephalus sanguineus</name>
    <name type="common">Brown dog tick</name>
    <name type="synonym">Ixodes sanguineus</name>
    <dbReference type="NCBI Taxonomy" id="34632"/>
    <lineage>
        <taxon>Eukaryota</taxon>
        <taxon>Metazoa</taxon>
        <taxon>Ecdysozoa</taxon>
        <taxon>Arthropoda</taxon>
        <taxon>Chelicerata</taxon>
        <taxon>Arachnida</taxon>
        <taxon>Acari</taxon>
        <taxon>Parasitiformes</taxon>
        <taxon>Ixodida</taxon>
        <taxon>Ixodoidea</taxon>
        <taxon>Ixodidae</taxon>
        <taxon>Rhipicephalinae</taxon>
        <taxon>Rhipicephalus</taxon>
        <taxon>Rhipicephalus</taxon>
    </lineage>
</organism>
<name>A0A9D4Q448_RHISA</name>
<feature type="compositionally biased region" description="Low complexity" evidence="8">
    <location>
        <begin position="42"/>
        <end position="54"/>
    </location>
</feature>
<dbReference type="GO" id="GO:0016485">
    <property type="term" value="P:protein processing"/>
    <property type="evidence" value="ECO:0007669"/>
    <property type="project" value="TreeGrafter"/>
</dbReference>
<reference evidence="12" key="1">
    <citation type="journal article" date="2020" name="Cell">
        <title>Large-Scale Comparative Analyses of Tick Genomes Elucidate Their Genetic Diversity and Vector Capacities.</title>
        <authorList>
            <consortium name="Tick Genome and Microbiome Consortium (TIGMIC)"/>
            <person name="Jia N."/>
            <person name="Wang J."/>
            <person name="Shi W."/>
            <person name="Du L."/>
            <person name="Sun Y."/>
            <person name="Zhan W."/>
            <person name="Jiang J.F."/>
            <person name="Wang Q."/>
            <person name="Zhang B."/>
            <person name="Ji P."/>
            <person name="Bell-Sakyi L."/>
            <person name="Cui X.M."/>
            <person name="Yuan T.T."/>
            <person name="Jiang B.G."/>
            <person name="Yang W.F."/>
            <person name="Lam T.T."/>
            <person name="Chang Q.C."/>
            <person name="Ding S.J."/>
            <person name="Wang X.J."/>
            <person name="Zhu J.G."/>
            <person name="Ruan X.D."/>
            <person name="Zhao L."/>
            <person name="Wei J.T."/>
            <person name="Ye R.Z."/>
            <person name="Que T.C."/>
            <person name="Du C.H."/>
            <person name="Zhou Y.H."/>
            <person name="Cheng J.X."/>
            <person name="Dai P.F."/>
            <person name="Guo W.B."/>
            <person name="Han X.H."/>
            <person name="Huang E.J."/>
            <person name="Li L.F."/>
            <person name="Wei W."/>
            <person name="Gao Y.C."/>
            <person name="Liu J.Z."/>
            <person name="Shao H.Z."/>
            <person name="Wang X."/>
            <person name="Wang C.C."/>
            <person name="Yang T.C."/>
            <person name="Huo Q.B."/>
            <person name="Li W."/>
            <person name="Chen H.Y."/>
            <person name="Chen S.E."/>
            <person name="Zhou L.G."/>
            <person name="Ni X.B."/>
            <person name="Tian J.H."/>
            <person name="Sheng Y."/>
            <person name="Liu T."/>
            <person name="Pan Y.S."/>
            <person name="Xia L.Y."/>
            <person name="Li J."/>
            <person name="Zhao F."/>
            <person name="Cao W.C."/>
        </authorList>
    </citation>
    <scope>NUCLEOTIDE SEQUENCE</scope>
    <source>
        <strain evidence="12">Rsan-2018</strain>
    </source>
</reference>
<keyword evidence="5" id="KW-0378">Hydrolase</keyword>
<feature type="domain" description="Peptidase M13 C-terminal" evidence="10">
    <location>
        <begin position="904"/>
        <end position="989"/>
    </location>
</feature>
<dbReference type="GO" id="GO:0046872">
    <property type="term" value="F:metal ion binding"/>
    <property type="evidence" value="ECO:0007669"/>
    <property type="project" value="UniProtKB-KW"/>
</dbReference>
<feature type="transmembrane region" description="Helical" evidence="9">
    <location>
        <begin position="324"/>
        <end position="343"/>
    </location>
</feature>
<keyword evidence="9" id="KW-0472">Membrane</keyword>
<proteinExistence type="inferred from homology"/>
<evidence type="ECO:0000313" key="12">
    <source>
        <dbReference type="EMBL" id="KAH7967654.1"/>
    </source>
</evidence>
<dbReference type="Pfam" id="PF05649">
    <property type="entry name" value="Peptidase_M13_N"/>
    <property type="match status" value="1"/>
</dbReference>
<dbReference type="Gene3D" id="3.40.390.10">
    <property type="entry name" value="Collagenase (Catalytic Domain)"/>
    <property type="match status" value="1"/>
</dbReference>
<keyword evidence="6" id="KW-0862">Zinc</keyword>
<gene>
    <name evidence="12" type="ORF">HPB52_001531</name>
</gene>
<feature type="compositionally biased region" description="Basic residues" evidence="8">
    <location>
        <begin position="82"/>
        <end position="93"/>
    </location>
</feature>
<dbReference type="GO" id="GO:0004222">
    <property type="term" value="F:metalloendopeptidase activity"/>
    <property type="evidence" value="ECO:0007669"/>
    <property type="project" value="InterPro"/>
</dbReference>
<feature type="region of interest" description="Disordered" evidence="8">
    <location>
        <begin position="1"/>
        <end position="116"/>
    </location>
</feature>
<dbReference type="InterPro" id="IPR042089">
    <property type="entry name" value="Peptidase_M13_dom_2"/>
</dbReference>
<dbReference type="InterPro" id="IPR018497">
    <property type="entry name" value="Peptidase_M13_C"/>
</dbReference>
<evidence type="ECO:0000313" key="13">
    <source>
        <dbReference type="Proteomes" id="UP000821837"/>
    </source>
</evidence>
<evidence type="ECO:0000256" key="7">
    <source>
        <dbReference type="ARBA" id="ARBA00023049"/>
    </source>
</evidence>
<dbReference type="PANTHER" id="PTHR11733">
    <property type="entry name" value="ZINC METALLOPROTEASE FAMILY M13 NEPRILYSIN-RELATED"/>
    <property type="match status" value="1"/>
</dbReference>
<evidence type="ECO:0000256" key="2">
    <source>
        <dbReference type="ARBA" id="ARBA00007357"/>
    </source>
</evidence>
<evidence type="ECO:0000256" key="1">
    <source>
        <dbReference type="ARBA" id="ARBA00001947"/>
    </source>
</evidence>
<reference evidence="12" key="2">
    <citation type="submission" date="2021-09" db="EMBL/GenBank/DDBJ databases">
        <authorList>
            <person name="Jia N."/>
            <person name="Wang J."/>
            <person name="Shi W."/>
            <person name="Du L."/>
            <person name="Sun Y."/>
            <person name="Zhan W."/>
            <person name="Jiang J."/>
            <person name="Wang Q."/>
            <person name="Zhang B."/>
            <person name="Ji P."/>
            <person name="Sakyi L.B."/>
            <person name="Cui X."/>
            <person name="Yuan T."/>
            <person name="Jiang B."/>
            <person name="Yang W."/>
            <person name="Lam T.T.-Y."/>
            <person name="Chang Q."/>
            <person name="Ding S."/>
            <person name="Wang X."/>
            <person name="Zhu J."/>
            <person name="Ruan X."/>
            <person name="Zhao L."/>
            <person name="Wei J."/>
            <person name="Que T."/>
            <person name="Du C."/>
            <person name="Cheng J."/>
            <person name="Dai P."/>
            <person name="Han X."/>
            <person name="Huang E."/>
            <person name="Gao Y."/>
            <person name="Liu J."/>
            <person name="Shao H."/>
            <person name="Ye R."/>
            <person name="Li L."/>
            <person name="Wei W."/>
            <person name="Wang X."/>
            <person name="Wang C."/>
            <person name="Huo Q."/>
            <person name="Li W."/>
            <person name="Guo W."/>
            <person name="Chen H."/>
            <person name="Chen S."/>
            <person name="Zhou L."/>
            <person name="Zhou L."/>
            <person name="Ni X."/>
            <person name="Tian J."/>
            <person name="Zhou Y."/>
            <person name="Sheng Y."/>
            <person name="Liu T."/>
            <person name="Pan Y."/>
            <person name="Xia L."/>
            <person name="Li J."/>
            <person name="Zhao F."/>
            <person name="Cao W."/>
        </authorList>
    </citation>
    <scope>NUCLEOTIDE SEQUENCE</scope>
    <source>
        <strain evidence="12">Rsan-2018</strain>
        <tissue evidence="12">Larvae</tissue>
    </source>
</reference>
<dbReference type="Proteomes" id="UP000821837">
    <property type="component" value="Unassembled WGS sequence"/>
</dbReference>
<feature type="domain" description="Peptidase M13 N-terminal" evidence="11">
    <location>
        <begin position="377"/>
        <end position="752"/>
    </location>
</feature>
<keyword evidence="9" id="KW-0812">Transmembrane</keyword>
<evidence type="ECO:0000256" key="9">
    <source>
        <dbReference type="SAM" id="Phobius"/>
    </source>
</evidence>
<evidence type="ECO:0000259" key="11">
    <source>
        <dbReference type="Pfam" id="PF05649"/>
    </source>
</evidence>